<keyword evidence="1" id="KW-0175">Coiled coil</keyword>
<feature type="coiled-coil region" evidence="1">
    <location>
        <begin position="409"/>
        <end position="436"/>
    </location>
</feature>
<evidence type="ECO:0000313" key="2">
    <source>
        <dbReference type="EMBL" id="MBO0951298.1"/>
    </source>
</evidence>
<gene>
    <name evidence="2" type="ORF">J2I46_22130</name>
</gene>
<reference evidence="2 3" key="1">
    <citation type="submission" date="2021-03" db="EMBL/GenBank/DDBJ databases">
        <title>Fibrella sp. HMF5405 genome sequencing and assembly.</title>
        <authorList>
            <person name="Kang H."/>
            <person name="Kim H."/>
            <person name="Bae S."/>
            <person name="Joh K."/>
        </authorList>
    </citation>
    <scope>NUCLEOTIDE SEQUENCE [LARGE SCALE GENOMIC DNA]</scope>
    <source>
        <strain evidence="2 3">HMF5405</strain>
    </source>
</reference>
<keyword evidence="3" id="KW-1185">Reference proteome</keyword>
<comment type="caution">
    <text evidence="2">The sequence shown here is derived from an EMBL/GenBank/DDBJ whole genome shotgun (WGS) entry which is preliminary data.</text>
</comment>
<name>A0ABS3JP80_9BACT</name>
<evidence type="ECO:0000313" key="3">
    <source>
        <dbReference type="Proteomes" id="UP000664628"/>
    </source>
</evidence>
<dbReference type="Proteomes" id="UP000664628">
    <property type="component" value="Unassembled WGS sequence"/>
</dbReference>
<proteinExistence type="predicted"/>
<dbReference type="EMBL" id="JAFMYW010000007">
    <property type="protein sequence ID" value="MBO0951298.1"/>
    <property type="molecule type" value="Genomic_DNA"/>
</dbReference>
<protein>
    <submittedName>
        <fullName evidence="2">TMF family protein</fullName>
    </submittedName>
</protein>
<evidence type="ECO:0000256" key="1">
    <source>
        <dbReference type="SAM" id="Coils"/>
    </source>
</evidence>
<accession>A0ABS3JP80</accession>
<sequence length="437" mass="44889">MGAAAGQNFTNGSGSTFVGNSAGGSGNGGANTFVGFAAGSVNNATNNSFFGYQAGTANTTGTSNLFMGFQAGGQNTTGTGNTFLGFRAGGSNTTGRYNTFMGVQSGLNNTTGSSNFIMGTNAGLVNRTGSGNFFLGDNTGSRNETGSYNVYLGTNAGAGGGSNNLAIGFGSGGGLESGNNNLFLGFASSAGAPTLSNAAAIGNYAQVNVSNAMVLGNGINVGIGNSAPTARLHLTSGVAGQSGLRLENLTTSSIASVLNRTKFLTVDSVGNVILGSTTNGGRESAAESLWHRVGDLLQSLNGESVVIGKGVHETPTGYKLFVEEGVLTEKVKVAVKNTSDWSDHVFASGYQLMALAEVDQFVKVNGHLPGIPSAAQMVEQGNNLHKTDAKLLEKIEELTLYSIQLEKADQAKQQELKRLKADMDELKQLVKQLLEKR</sequence>
<organism evidence="2 3">
    <name type="scientific">Fibrella forsythiae</name>
    <dbReference type="NCBI Taxonomy" id="2817061"/>
    <lineage>
        <taxon>Bacteria</taxon>
        <taxon>Pseudomonadati</taxon>
        <taxon>Bacteroidota</taxon>
        <taxon>Cytophagia</taxon>
        <taxon>Cytophagales</taxon>
        <taxon>Spirosomataceae</taxon>
        <taxon>Fibrella</taxon>
    </lineage>
</organism>